<dbReference type="Proteomes" id="UP001054252">
    <property type="component" value="Unassembled WGS sequence"/>
</dbReference>
<dbReference type="InterPro" id="IPR000407">
    <property type="entry name" value="GDA1_CD39_NTPase"/>
</dbReference>
<dbReference type="GO" id="GO:0005524">
    <property type="term" value="F:ATP binding"/>
    <property type="evidence" value="ECO:0007669"/>
    <property type="project" value="UniProtKB-KW"/>
</dbReference>
<proteinExistence type="inferred from homology"/>
<dbReference type="Gene3D" id="3.30.420.150">
    <property type="entry name" value="Exopolyphosphatase. Domain 2"/>
    <property type="match status" value="1"/>
</dbReference>
<reference evidence="12 13" key="1">
    <citation type="journal article" date="2021" name="Commun. Biol.">
        <title>The genome of Shorea leprosula (Dipterocarpaceae) highlights the ecological relevance of drought in aseasonal tropical rainforests.</title>
        <authorList>
            <person name="Ng K.K.S."/>
            <person name="Kobayashi M.J."/>
            <person name="Fawcett J.A."/>
            <person name="Hatakeyama M."/>
            <person name="Paape T."/>
            <person name="Ng C.H."/>
            <person name="Ang C.C."/>
            <person name="Tnah L.H."/>
            <person name="Lee C.T."/>
            <person name="Nishiyama T."/>
            <person name="Sese J."/>
            <person name="O'Brien M.J."/>
            <person name="Copetti D."/>
            <person name="Mohd Noor M.I."/>
            <person name="Ong R.C."/>
            <person name="Putra M."/>
            <person name="Sireger I.Z."/>
            <person name="Indrioko S."/>
            <person name="Kosugi Y."/>
            <person name="Izuno A."/>
            <person name="Isagi Y."/>
            <person name="Lee S.L."/>
            <person name="Shimizu K.K."/>
        </authorList>
    </citation>
    <scope>NUCLEOTIDE SEQUENCE [LARGE SCALE GENOMIC DNA]</scope>
    <source>
        <strain evidence="12">214</strain>
    </source>
</reference>
<accession>A0AAV5K6M9</accession>
<dbReference type="Gene3D" id="3.30.420.40">
    <property type="match status" value="1"/>
</dbReference>
<feature type="binding site" evidence="10">
    <location>
        <begin position="230"/>
        <end position="234"/>
    </location>
    <ligand>
        <name>ATP</name>
        <dbReference type="ChEBI" id="CHEBI:30616"/>
    </ligand>
</feature>
<protein>
    <recommendedName>
        <fullName evidence="2">apyrase</fullName>
        <ecNumber evidence="2">3.6.1.5</ecNumber>
    </recommendedName>
    <alternativeName>
        <fullName evidence="6">ATP-diphosphatase</fullName>
    </alternativeName>
    <alternativeName>
        <fullName evidence="7">ATP-diphosphohydrolase</fullName>
    </alternativeName>
    <alternativeName>
        <fullName evidence="4">Adenosine diphosphatase</fullName>
    </alternativeName>
    <alternativeName>
        <fullName evidence="5">NTPDase</fullName>
    </alternativeName>
</protein>
<dbReference type="GO" id="GO:0017110">
    <property type="term" value="F:nucleoside diphosphate phosphatase activity"/>
    <property type="evidence" value="ECO:0007669"/>
    <property type="project" value="TreeGrafter"/>
</dbReference>
<evidence type="ECO:0000256" key="10">
    <source>
        <dbReference type="PIRSR" id="PIRSR600407-2"/>
    </source>
</evidence>
<comment type="catalytic activity">
    <reaction evidence="8">
        <text>a ribonucleoside 5'-triphosphate + 2 H2O = a ribonucleoside 5'-phosphate + 2 phosphate + 2 H(+)</text>
        <dbReference type="Rhea" id="RHEA:36795"/>
        <dbReference type="ChEBI" id="CHEBI:15377"/>
        <dbReference type="ChEBI" id="CHEBI:15378"/>
        <dbReference type="ChEBI" id="CHEBI:43474"/>
        <dbReference type="ChEBI" id="CHEBI:58043"/>
        <dbReference type="ChEBI" id="CHEBI:61557"/>
        <dbReference type="EC" id="3.6.1.5"/>
    </reaction>
</comment>
<gene>
    <name evidence="12" type="ORF">SLEP1_g29276</name>
</gene>
<dbReference type="EC" id="3.6.1.5" evidence="2"/>
<evidence type="ECO:0000256" key="8">
    <source>
        <dbReference type="ARBA" id="ARBA00049175"/>
    </source>
</evidence>
<evidence type="ECO:0000256" key="9">
    <source>
        <dbReference type="PIRSR" id="PIRSR600407-1"/>
    </source>
</evidence>
<keyword evidence="10" id="KW-0547">Nucleotide-binding</keyword>
<keyword evidence="11" id="KW-0812">Transmembrane</keyword>
<evidence type="ECO:0000256" key="4">
    <source>
        <dbReference type="ARBA" id="ARBA00030084"/>
    </source>
</evidence>
<evidence type="ECO:0000256" key="7">
    <source>
        <dbReference type="ARBA" id="ARBA00032306"/>
    </source>
</evidence>
<dbReference type="GO" id="GO:0016020">
    <property type="term" value="C:membrane"/>
    <property type="evidence" value="ECO:0007669"/>
    <property type="project" value="TreeGrafter"/>
</dbReference>
<organism evidence="12 13">
    <name type="scientific">Rubroshorea leprosula</name>
    <dbReference type="NCBI Taxonomy" id="152421"/>
    <lineage>
        <taxon>Eukaryota</taxon>
        <taxon>Viridiplantae</taxon>
        <taxon>Streptophyta</taxon>
        <taxon>Embryophyta</taxon>
        <taxon>Tracheophyta</taxon>
        <taxon>Spermatophyta</taxon>
        <taxon>Magnoliopsida</taxon>
        <taxon>eudicotyledons</taxon>
        <taxon>Gunneridae</taxon>
        <taxon>Pentapetalae</taxon>
        <taxon>rosids</taxon>
        <taxon>malvids</taxon>
        <taxon>Malvales</taxon>
        <taxon>Dipterocarpaceae</taxon>
        <taxon>Rubroshorea</taxon>
    </lineage>
</organism>
<dbReference type="Pfam" id="PF01150">
    <property type="entry name" value="GDA1_CD39"/>
    <property type="match status" value="1"/>
</dbReference>
<evidence type="ECO:0000313" key="13">
    <source>
        <dbReference type="Proteomes" id="UP001054252"/>
    </source>
</evidence>
<keyword evidence="3" id="KW-0378">Hydrolase</keyword>
<dbReference type="EMBL" id="BPVZ01000051">
    <property type="protein sequence ID" value="GKV18971.1"/>
    <property type="molecule type" value="Genomic_DNA"/>
</dbReference>
<keyword evidence="11" id="KW-1133">Transmembrane helix</keyword>
<evidence type="ECO:0000256" key="6">
    <source>
        <dbReference type="ARBA" id="ARBA00031428"/>
    </source>
</evidence>
<name>A0AAV5K6M9_9ROSI</name>
<evidence type="ECO:0000313" key="12">
    <source>
        <dbReference type="EMBL" id="GKV18971.1"/>
    </source>
</evidence>
<sequence>MGPKSPSKLKVSFLGFAQLRQGLALSILVFVTALLSLGVYFAFNPIKSQNVLERSYFTVVVDCGSTGTRVNVYEWERRGFDILDLPILVRSLPDNSTKSPLWKKSCHYHCVQTEPGLHQFVGNATGVRASLEPLILWAEQWVPLERHRDTPIFILATAGLRRLTIEDSTQVLDDIEDIVKNRTFMYKRSWIRILSGKEEAYYGWLALNYKLGNLGNSSKAYTSGLLDLGGSSLQVVVEVKDSRDDENLIRSKIGSINHQILAYSLPAFGLNSAFDRTMVMLSHVQRVRETDSDRVEIRHPCLSSDFVQNFTCNGCSIINITGQQNAVSEMHEKEPNSAYLVGDLNWEQCKRLVNAAAMNYSGSDWSQQTFGVNCDSDLSSHSGGNMLNLTEIAHHSRHFHALSGFFVIQNMLNLSPRASLTEIWETGEQLCSRSWTDSSSVSEKQIYAGQYCFRLPYVASLLENSLCLGNAEIVFGPGDLSWTLGAALIEGEYLWLVTTKTHVTIATLESIKILSSPVFLSVLFLLLLSLIFCSQNKLPIPGKKGFPAEVPLPSFIHSKQRPH</sequence>
<keyword evidence="13" id="KW-1185">Reference proteome</keyword>
<dbReference type="AlphaFoldDB" id="A0AAV5K6M9"/>
<evidence type="ECO:0000256" key="5">
    <source>
        <dbReference type="ARBA" id="ARBA00031370"/>
    </source>
</evidence>
<keyword evidence="11" id="KW-0472">Membrane</keyword>
<comment type="similarity">
    <text evidence="1">Belongs to the GDA1/CD39 NTPase family.</text>
</comment>
<evidence type="ECO:0000256" key="3">
    <source>
        <dbReference type="ARBA" id="ARBA00022801"/>
    </source>
</evidence>
<dbReference type="PANTHER" id="PTHR11782:SF92">
    <property type="entry name" value="APYRASE 7"/>
    <property type="match status" value="1"/>
</dbReference>
<feature type="transmembrane region" description="Helical" evidence="11">
    <location>
        <begin position="21"/>
        <end position="43"/>
    </location>
</feature>
<comment type="caution">
    <text evidence="12">The sequence shown here is derived from an EMBL/GenBank/DDBJ whole genome shotgun (WGS) entry which is preliminary data.</text>
</comment>
<dbReference type="PANTHER" id="PTHR11782">
    <property type="entry name" value="ADENOSINE/GUANOSINE DIPHOSPHATASE"/>
    <property type="match status" value="1"/>
</dbReference>
<keyword evidence="10" id="KW-0067">ATP-binding</keyword>
<evidence type="ECO:0000256" key="2">
    <source>
        <dbReference type="ARBA" id="ARBA00012148"/>
    </source>
</evidence>
<dbReference type="GO" id="GO:0004050">
    <property type="term" value="F:apyrase activity"/>
    <property type="evidence" value="ECO:0007669"/>
    <property type="project" value="UniProtKB-EC"/>
</dbReference>
<evidence type="ECO:0000256" key="1">
    <source>
        <dbReference type="ARBA" id="ARBA00009283"/>
    </source>
</evidence>
<feature type="active site" description="Proton acceptor" evidence="9">
    <location>
        <position position="199"/>
    </location>
</feature>
<dbReference type="GO" id="GO:0009134">
    <property type="term" value="P:nucleoside diphosphate catabolic process"/>
    <property type="evidence" value="ECO:0007669"/>
    <property type="project" value="TreeGrafter"/>
</dbReference>
<evidence type="ECO:0000256" key="11">
    <source>
        <dbReference type="SAM" id="Phobius"/>
    </source>
</evidence>